<proteinExistence type="predicted"/>
<protein>
    <submittedName>
        <fullName evidence="1">Uncharacterized protein</fullName>
    </submittedName>
</protein>
<name>A0A644XJD9_9ZZZZ</name>
<gene>
    <name evidence="1" type="ORF">SDC9_62678</name>
</gene>
<dbReference type="EMBL" id="VSSQ01002586">
    <property type="protein sequence ID" value="MPM16300.1"/>
    <property type="molecule type" value="Genomic_DNA"/>
</dbReference>
<accession>A0A644XJD9</accession>
<evidence type="ECO:0000313" key="1">
    <source>
        <dbReference type="EMBL" id="MPM16300.1"/>
    </source>
</evidence>
<reference evidence="1" key="1">
    <citation type="submission" date="2019-08" db="EMBL/GenBank/DDBJ databases">
        <authorList>
            <person name="Kucharzyk K."/>
            <person name="Murdoch R.W."/>
            <person name="Higgins S."/>
            <person name="Loffler F."/>
        </authorList>
    </citation>
    <scope>NUCLEOTIDE SEQUENCE</scope>
</reference>
<dbReference type="AlphaFoldDB" id="A0A644XJD9"/>
<comment type="caution">
    <text evidence="1">The sequence shown here is derived from an EMBL/GenBank/DDBJ whole genome shotgun (WGS) entry which is preliminary data.</text>
</comment>
<sequence>MRQHVLDREGARPIGEAESQVLVAVTVGVAGNGEEIGERDARREADGVVRPAAFDDDLVALALVDQVEIIAFAAAQCVVACPAGHGVVEIGAANVIGTGRPREIGQPQEVRSAEPGSVGELEPFDLRGVVDVGCPHRSLRQHVLDGEAAGAVGETEGQVVMRVAIGVARNRKQIGEGDAAREADRIAGAAGLDDAVVALVLVDEVEIVTRTAGHRIVAIAAHQDVAARAAGEGIIPVIADGGPGLRKAQRLAGTGSFKELSGFQNG</sequence>
<organism evidence="1">
    <name type="scientific">bioreactor metagenome</name>
    <dbReference type="NCBI Taxonomy" id="1076179"/>
    <lineage>
        <taxon>unclassified sequences</taxon>
        <taxon>metagenomes</taxon>
        <taxon>ecological metagenomes</taxon>
    </lineage>
</organism>